<reference evidence="1" key="2">
    <citation type="submission" date="2020-09" db="EMBL/GenBank/DDBJ databases">
        <authorList>
            <person name="Sun Q."/>
            <person name="Kim S."/>
        </authorList>
    </citation>
    <scope>NUCLEOTIDE SEQUENCE</scope>
    <source>
        <strain evidence="1">KCTC 32020</strain>
    </source>
</reference>
<name>A0A919DCE8_9GAMM</name>
<dbReference type="Proteomes" id="UP000636453">
    <property type="component" value="Unassembled WGS sequence"/>
</dbReference>
<gene>
    <name evidence="1" type="ORF">GCM10007167_18710</name>
</gene>
<keyword evidence="2" id="KW-1185">Reference proteome</keyword>
<reference evidence="1" key="1">
    <citation type="journal article" date="2014" name="Int. J. Syst. Evol. Microbiol.">
        <title>Complete genome sequence of Corynebacterium casei LMG S-19264T (=DSM 44701T), isolated from a smear-ripened cheese.</title>
        <authorList>
            <consortium name="US DOE Joint Genome Institute (JGI-PGF)"/>
            <person name="Walter F."/>
            <person name="Albersmeier A."/>
            <person name="Kalinowski J."/>
            <person name="Ruckert C."/>
        </authorList>
    </citation>
    <scope>NUCLEOTIDE SEQUENCE</scope>
    <source>
        <strain evidence="1">KCTC 32020</strain>
    </source>
</reference>
<comment type="caution">
    <text evidence="1">The sequence shown here is derived from an EMBL/GenBank/DDBJ whole genome shotgun (WGS) entry which is preliminary data.</text>
</comment>
<dbReference type="PANTHER" id="PTHR47515">
    <property type="entry name" value="LOW CALCIUM RESPONSE LOCUS PROTEIN T"/>
    <property type="match status" value="1"/>
</dbReference>
<dbReference type="EMBL" id="BNCF01000010">
    <property type="protein sequence ID" value="GHE36831.1"/>
    <property type="molecule type" value="Genomic_DNA"/>
</dbReference>
<evidence type="ECO:0008006" key="3">
    <source>
        <dbReference type="Google" id="ProtNLM"/>
    </source>
</evidence>
<organism evidence="1 2">
    <name type="scientific">Vulcaniibacterium thermophilum</name>
    <dbReference type="NCBI Taxonomy" id="1169913"/>
    <lineage>
        <taxon>Bacteria</taxon>
        <taxon>Pseudomonadati</taxon>
        <taxon>Pseudomonadota</taxon>
        <taxon>Gammaproteobacteria</taxon>
        <taxon>Lysobacterales</taxon>
        <taxon>Lysobacteraceae</taxon>
        <taxon>Vulcaniibacterium</taxon>
    </lineage>
</organism>
<evidence type="ECO:0000313" key="2">
    <source>
        <dbReference type="Proteomes" id="UP000636453"/>
    </source>
</evidence>
<dbReference type="PANTHER" id="PTHR47515:SF1">
    <property type="entry name" value="BLR2054 PROTEIN"/>
    <property type="match status" value="1"/>
</dbReference>
<sequence>MVTAPARRELVRHLVGKGLSERRSLAMVRMSASAYRYAPRPDRNVELRARILETGHPLTGDQAQVLDLHTDQFVAAEAAPNAKQQQGPVALMAQFVRAGTATSRRRDRAR</sequence>
<dbReference type="AlphaFoldDB" id="A0A919DCE8"/>
<proteinExistence type="predicted"/>
<accession>A0A919DCE8</accession>
<protein>
    <recommendedName>
        <fullName evidence="3">Transposase</fullName>
    </recommendedName>
</protein>
<evidence type="ECO:0000313" key="1">
    <source>
        <dbReference type="EMBL" id="GHE36831.1"/>
    </source>
</evidence>